<reference evidence="1 2" key="1">
    <citation type="submission" date="2013-08" db="EMBL/GenBank/DDBJ databases">
        <title>Genome sequencing of Cellulomonas bogoriensis 69B4.</title>
        <authorList>
            <person name="Chen F."/>
            <person name="Li Y."/>
            <person name="Wang G."/>
        </authorList>
    </citation>
    <scope>NUCLEOTIDE SEQUENCE [LARGE SCALE GENOMIC DNA]</scope>
    <source>
        <strain evidence="1 2">69B4</strain>
    </source>
</reference>
<accession>A0A0A0BN60</accession>
<dbReference type="EMBL" id="AXCZ01000196">
    <property type="protein sequence ID" value="KGM09345.1"/>
    <property type="molecule type" value="Genomic_DNA"/>
</dbReference>
<dbReference type="OrthoDB" id="5187644at2"/>
<sequence>MSPKKAAPDEDVWWTGLKWVEAARMQLLRFEDATREWSAALVDAQQRGVLNDDSDQSRQWRASYDTDYGSYDPRRPLRVPTHALHIQLTVEADLLVVAVRNVIRAQARLPEDARTKIGGQDFLKDLRDLAEHFDEQEGRAATSLATNHAEVLPGTFAVSSKETWLGGIHGVPVSRLRAWLERVWSALTEHLEAAGRQVPRDLMASHVLGDDDLAWPPERLRYHWSIPQVEEQEWPRQELPEENAALLDERFLNLRSRDWMD</sequence>
<dbReference type="AlphaFoldDB" id="A0A0A0BN60"/>
<evidence type="ECO:0000313" key="1">
    <source>
        <dbReference type="EMBL" id="KGM09345.1"/>
    </source>
</evidence>
<keyword evidence="2" id="KW-1185">Reference proteome</keyword>
<proteinExistence type="predicted"/>
<protein>
    <submittedName>
        <fullName evidence="1">Uncharacterized protein</fullName>
    </submittedName>
</protein>
<evidence type="ECO:0000313" key="2">
    <source>
        <dbReference type="Proteomes" id="UP000054314"/>
    </source>
</evidence>
<comment type="caution">
    <text evidence="1">The sequence shown here is derived from an EMBL/GenBank/DDBJ whole genome shotgun (WGS) entry which is preliminary data.</text>
</comment>
<dbReference type="RefSeq" id="WP_035062308.1">
    <property type="nucleotide sequence ID" value="NZ_AXCZ01000196.1"/>
</dbReference>
<organism evidence="1 2">
    <name type="scientific">Cellulomonas bogoriensis 69B4 = DSM 16987</name>
    <dbReference type="NCBI Taxonomy" id="1386082"/>
    <lineage>
        <taxon>Bacteria</taxon>
        <taxon>Bacillati</taxon>
        <taxon>Actinomycetota</taxon>
        <taxon>Actinomycetes</taxon>
        <taxon>Micrococcales</taxon>
        <taxon>Cellulomonadaceae</taxon>
        <taxon>Cellulomonas</taxon>
    </lineage>
</organism>
<name>A0A0A0BN60_9CELL</name>
<gene>
    <name evidence="1" type="ORF">N869_02020</name>
</gene>
<dbReference type="Proteomes" id="UP000054314">
    <property type="component" value="Unassembled WGS sequence"/>
</dbReference>